<name>A0AAV3RFN6_LITER</name>
<accession>A0AAV3RFN6</accession>
<sequence>MAFKEFSTDYLVLEAENASLFDLFRIFYSSELDKRDFFDAPTGSVEALLASFRHRWVVFVSVVAQKLLLLGGAPMKWIGSTIELLLNYPISNGGYFHLMVNLVKGRVVRPDVLSSTFRSLMGNLDLRVDLDKNITKGDYRYNAALSIMASKLSYENEAFVETVVREKWQMEFLNFYNFYNDYLDTYSTQAIIFQDKNNNPDLVMVAFRGTEPFNPDDWRADVDLSWYELPGLGRIHAGFMKALGLQKEKGWPKEIDQNNNQKPLYAYYTIREQLKQIIIENKNTKFIMSGHSLGGALAILFLSILVLQNEELLLERCEGVYTFGQPRVGDEEFGEFMKKNLRSFNIGYHRYVYANDIVPRLPYDDKTLYYKHFGPSIYFNVFYKGQILEEEPNKNYFSLTWVLPKYLNAIFELIRSSILPWILGDEYREGWFEILYRMIGLIIPGLSNHGPQDYDNVTRLASSISSLSIDEIMGQQGLKVE</sequence>
<dbReference type="GO" id="GO:0006629">
    <property type="term" value="P:lipid metabolic process"/>
    <property type="evidence" value="ECO:0007669"/>
    <property type="project" value="InterPro"/>
</dbReference>
<reference evidence="3 4" key="1">
    <citation type="submission" date="2024-01" db="EMBL/GenBank/DDBJ databases">
        <title>The complete chloroplast genome sequence of Lithospermum erythrorhizon: insights into the phylogenetic relationship among Boraginaceae species and the maternal lineages of purple gromwells.</title>
        <authorList>
            <person name="Okada T."/>
            <person name="Watanabe K."/>
        </authorList>
    </citation>
    <scope>NUCLEOTIDE SEQUENCE [LARGE SCALE GENOMIC DNA]</scope>
</reference>
<evidence type="ECO:0000313" key="3">
    <source>
        <dbReference type="EMBL" id="GAA0173991.1"/>
    </source>
</evidence>
<organism evidence="3 4">
    <name type="scientific">Lithospermum erythrorhizon</name>
    <name type="common">Purple gromwell</name>
    <name type="synonym">Lithospermum officinale var. erythrorhizon</name>
    <dbReference type="NCBI Taxonomy" id="34254"/>
    <lineage>
        <taxon>Eukaryota</taxon>
        <taxon>Viridiplantae</taxon>
        <taxon>Streptophyta</taxon>
        <taxon>Embryophyta</taxon>
        <taxon>Tracheophyta</taxon>
        <taxon>Spermatophyta</taxon>
        <taxon>Magnoliopsida</taxon>
        <taxon>eudicotyledons</taxon>
        <taxon>Gunneridae</taxon>
        <taxon>Pentapetalae</taxon>
        <taxon>asterids</taxon>
        <taxon>lamiids</taxon>
        <taxon>Boraginales</taxon>
        <taxon>Boraginaceae</taxon>
        <taxon>Boraginoideae</taxon>
        <taxon>Lithospermeae</taxon>
        <taxon>Lithospermum</taxon>
    </lineage>
</organism>
<protein>
    <submittedName>
        <fullName evidence="3">Hydrolase</fullName>
    </submittedName>
</protein>
<evidence type="ECO:0000256" key="1">
    <source>
        <dbReference type="ARBA" id="ARBA00022801"/>
    </source>
</evidence>
<dbReference type="EMBL" id="BAABME010026488">
    <property type="protein sequence ID" value="GAA0173991.1"/>
    <property type="molecule type" value="Genomic_DNA"/>
</dbReference>
<keyword evidence="4" id="KW-1185">Reference proteome</keyword>
<evidence type="ECO:0000259" key="2">
    <source>
        <dbReference type="Pfam" id="PF01764"/>
    </source>
</evidence>
<dbReference type="Gene3D" id="3.40.50.1820">
    <property type="entry name" value="alpha/beta hydrolase"/>
    <property type="match status" value="1"/>
</dbReference>
<dbReference type="PANTHER" id="PTHR46086:SF4">
    <property type="entry name" value="ALPHA_BETA-HYDROLASES SUPERFAMILY PROTEIN"/>
    <property type="match status" value="1"/>
</dbReference>
<dbReference type="InterPro" id="IPR029058">
    <property type="entry name" value="AB_hydrolase_fold"/>
</dbReference>
<dbReference type="PANTHER" id="PTHR46086">
    <property type="entry name" value="ALPHA/BETA-HYDROLASES SUPERFAMILY PROTEIN"/>
    <property type="match status" value="1"/>
</dbReference>
<dbReference type="CDD" id="cd00519">
    <property type="entry name" value="Lipase_3"/>
    <property type="match status" value="1"/>
</dbReference>
<gene>
    <name evidence="3" type="ORF">LIER_41635</name>
</gene>
<feature type="domain" description="Fungal lipase-type" evidence="2">
    <location>
        <begin position="205"/>
        <end position="364"/>
    </location>
</feature>
<keyword evidence="1 3" id="KW-0378">Hydrolase</keyword>
<dbReference type="InterPro" id="IPR044819">
    <property type="entry name" value="OBL-like"/>
</dbReference>
<dbReference type="Pfam" id="PF01764">
    <property type="entry name" value="Lipase_3"/>
    <property type="match status" value="1"/>
</dbReference>
<dbReference type="GO" id="GO:0004806">
    <property type="term" value="F:triacylglycerol lipase activity"/>
    <property type="evidence" value="ECO:0007669"/>
    <property type="project" value="InterPro"/>
</dbReference>
<dbReference type="AlphaFoldDB" id="A0AAV3RFN6"/>
<comment type="caution">
    <text evidence="3">The sequence shown here is derived from an EMBL/GenBank/DDBJ whole genome shotgun (WGS) entry which is preliminary data.</text>
</comment>
<dbReference type="SUPFAM" id="SSF53474">
    <property type="entry name" value="alpha/beta-Hydrolases"/>
    <property type="match status" value="1"/>
</dbReference>
<dbReference type="Proteomes" id="UP001454036">
    <property type="component" value="Unassembled WGS sequence"/>
</dbReference>
<evidence type="ECO:0000313" key="4">
    <source>
        <dbReference type="Proteomes" id="UP001454036"/>
    </source>
</evidence>
<dbReference type="InterPro" id="IPR002921">
    <property type="entry name" value="Fungal_lipase-type"/>
</dbReference>
<proteinExistence type="predicted"/>